<evidence type="ECO:0000313" key="2">
    <source>
        <dbReference type="EMBL" id="PVD34022.1"/>
    </source>
</evidence>
<feature type="region of interest" description="Disordered" evidence="1">
    <location>
        <begin position="38"/>
        <end position="59"/>
    </location>
</feature>
<accession>A0A2T7PKU8</accession>
<keyword evidence="3" id="KW-1185">Reference proteome</keyword>
<organism evidence="2 3">
    <name type="scientific">Pomacea canaliculata</name>
    <name type="common">Golden apple snail</name>
    <dbReference type="NCBI Taxonomy" id="400727"/>
    <lineage>
        <taxon>Eukaryota</taxon>
        <taxon>Metazoa</taxon>
        <taxon>Spiralia</taxon>
        <taxon>Lophotrochozoa</taxon>
        <taxon>Mollusca</taxon>
        <taxon>Gastropoda</taxon>
        <taxon>Caenogastropoda</taxon>
        <taxon>Architaenioglossa</taxon>
        <taxon>Ampullarioidea</taxon>
        <taxon>Ampullariidae</taxon>
        <taxon>Pomacea</taxon>
    </lineage>
</organism>
<gene>
    <name evidence="2" type="ORF">C0Q70_05284</name>
</gene>
<evidence type="ECO:0000313" key="3">
    <source>
        <dbReference type="Proteomes" id="UP000245119"/>
    </source>
</evidence>
<reference evidence="2 3" key="1">
    <citation type="submission" date="2018-04" db="EMBL/GenBank/DDBJ databases">
        <title>The genome of golden apple snail Pomacea canaliculata provides insight into stress tolerance and invasive adaptation.</title>
        <authorList>
            <person name="Liu C."/>
            <person name="Liu B."/>
            <person name="Ren Y."/>
            <person name="Zhang Y."/>
            <person name="Wang H."/>
            <person name="Li S."/>
            <person name="Jiang F."/>
            <person name="Yin L."/>
            <person name="Zhang G."/>
            <person name="Qian W."/>
            <person name="Fan W."/>
        </authorList>
    </citation>
    <scope>NUCLEOTIDE SEQUENCE [LARGE SCALE GENOMIC DNA]</scope>
    <source>
        <strain evidence="2">SZHN2017</strain>
        <tissue evidence="2">Muscle</tissue>
    </source>
</reference>
<evidence type="ECO:0000256" key="1">
    <source>
        <dbReference type="SAM" id="MobiDB-lite"/>
    </source>
</evidence>
<sequence length="184" mass="21322">MPPVHRFRSSDEEKYPCSLKKRYKVTARPSLHVRILAKTRDRKQSGYTRRGSPRAASDGVTIAAPSAARRDNRWSRTRSSTSLKEIQRWWEAFLPVIQEKRDSEHLEFDIWYQWIRHVNSTSGGAAERRNELRVCNRVLTARSSRCKPLGHSSPACLGYVPTRHAHRRSGQQRHVLLLIGSLKR</sequence>
<protein>
    <submittedName>
        <fullName evidence="2">Uncharacterized protein</fullName>
    </submittedName>
</protein>
<dbReference type="Proteomes" id="UP000245119">
    <property type="component" value="Linkage Group LG3"/>
</dbReference>
<comment type="caution">
    <text evidence="2">The sequence shown here is derived from an EMBL/GenBank/DDBJ whole genome shotgun (WGS) entry which is preliminary data.</text>
</comment>
<dbReference type="EMBL" id="PZQS01000003">
    <property type="protein sequence ID" value="PVD34022.1"/>
    <property type="molecule type" value="Genomic_DNA"/>
</dbReference>
<dbReference type="AlphaFoldDB" id="A0A2T7PKU8"/>
<proteinExistence type="predicted"/>
<name>A0A2T7PKU8_POMCA</name>